<dbReference type="AlphaFoldDB" id="A0AA91EI02"/>
<accession>A0AA91EI02</accession>
<evidence type="ECO:0008006" key="4">
    <source>
        <dbReference type="Google" id="ProtNLM"/>
    </source>
</evidence>
<keyword evidence="3" id="KW-1185">Reference proteome</keyword>
<dbReference type="EMBL" id="LXEX01000031">
    <property type="protein sequence ID" value="OAT58952.1"/>
    <property type="molecule type" value="Genomic_DNA"/>
</dbReference>
<organism evidence="2 3">
    <name type="scientific">Obesumbacterium proteus ATCC 12841</name>
    <dbReference type="NCBI Taxonomy" id="1354268"/>
    <lineage>
        <taxon>Bacteria</taxon>
        <taxon>Pseudomonadati</taxon>
        <taxon>Pseudomonadota</taxon>
        <taxon>Gammaproteobacteria</taxon>
        <taxon>Enterobacterales</taxon>
        <taxon>Hafniaceae</taxon>
        <taxon>Obesumbacterium</taxon>
    </lineage>
</organism>
<keyword evidence="1" id="KW-1133">Transmembrane helix</keyword>
<dbReference type="RefSeq" id="WP_061552882.1">
    <property type="nucleotide sequence ID" value="NZ_LXEX01000031.1"/>
</dbReference>
<protein>
    <recommendedName>
        <fullName evidence="4">TIGR03745 family integrating conjugative element membrane protein</fullName>
    </recommendedName>
</protein>
<evidence type="ECO:0000256" key="1">
    <source>
        <dbReference type="SAM" id="Phobius"/>
    </source>
</evidence>
<comment type="caution">
    <text evidence="2">The sequence shown here is derived from an EMBL/GenBank/DDBJ whole genome shotgun (WGS) entry which is preliminary data.</text>
</comment>
<reference evidence="2 3" key="1">
    <citation type="submission" date="2016-04" db="EMBL/GenBank/DDBJ databases">
        <title>ATOL: Assembling a taxonomically balanced genome-scale reconstruction of the evolutionary history of the Enterobacteriaceae.</title>
        <authorList>
            <person name="Plunkett G.III."/>
            <person name="Neeno-Eckwall E.C."/>
            <person name="Glasner J.D."/>
            <person name="Perna N.T."/>
        </authorList>
    </citation>
    <scope>NUCLEOTIDE SEQUENCE [LARGE SCALE GENOMIC DNA]</scope>
    <source>
        <strain evidence="2 3">ATCC 12841</strain>
    </source>
</reference>
<proteinExistence type="predicted"/>
<dbReference type="InterPro" id="IPR021356">
    <property type="entry name" value="Integr_conj_element_PFL4702"/>
</dbReference>
<evidence type="ECO:0000313" key="3">
    <source>
        <dbReference type="Proteomes" id="UP000078431"/>
    </source>
</evidence>
<dbReference type="NCBIfam" id="TIGR03745">
    <property type="entry name" value="conj_TIGR03745"/>
    <property type="match status" value="1"/>
</dbReference>
<dbReference type="Pfam" id="PF11190">
    <property type="entry name" value="DUF2976"/>
    <property type="match status" value="1"/>
</dbReference>
<dbReference type="Proteomes" id="UP000078431">
    <property type="component" value="Unassembled WGS sequence"/>
</dbReference>
<keyword evidence="1" id="KW-0472">Membrane</keyword>
<gene>
    <name evidence="2" type="ORF">M993_02255</name>
</gene>
<sequence length="116" mass="12364">MKLMTFFRNKFSLLAGSTLFYIGNALADLPPIEQPSSGGGSGTYATIKGYLRDGLTLGGLIIAAVAFIVVANAAISCFHHVRQGKATWTEFGTFVIIGVILLVVVIWLVTKSSDII</sequence>
<name>A0AA91EI02_9GAMM</name>
<feature type="transmembrane region" description="Helical" evidence="1">
    <location>
        <begin position="91"/>
        <end position="110"/>
    </location>
</feature>
<evidence type="ECO:0000313" key="2">
    <source>
        <dbReference type="EMBL" id="OAT58952.1"/>
    </source>
</evidence>
<feature type="transmembrane region" description="Helical" evidence="1">
    <location>
        <begin position="57"/>
        <end position="79"/>
    </location>
</feature>
<keyword evidence="1" id="KW-0812">Transmembrane</keyword>